<name>A0A199P5A4_9XANT</name>
<protein>
    <submittedName>
        <fullName evidence="1">Uncharacterized protein</fullName>
    </submittedName>
</protein>
<reference evidence="1 2" key="1">
    <citation type="submission" date="2016-04" db="EMBL/GenBank/DDBJ databases">
        <title>Xanthomonas translucens phylogeny.</title>
        <authorList>
            <person name="Langlois P."/>
        </authorList>
    </citation>
    <scope>NUCLEOTIDE SEQUENCE [LARGE SCALE GENOMIC DNA]</scope>
    <source>
        <strain evidence="1 2">B99</strain>
    </source>
</reference>
<dbReference type="RefSeq" id="WP_064539103.1">
    <property type="nucleotide sequence ID" value="NZ_LWSU01000089.1"/>
</dbReference>
<proteinExistence type="predicted"/>
<gene>
    <name evidence="1" type="ORF">A6R73_14720</name>
</gene>
<sequence length="126" mass="14242">MVTRFWQDTRIRPLPYDRGFLYFVTIDNALRKASGGRKSRDDLILAMLHRRQRDKPLGIADWEALLRDNLGEDAVRQLHAMLDGAAPLPASDAFGPCFERISQPMRRYELGFAPAVLTESPPSSAT</sequence>
<comment type="caution">
    <text evidence="1">The sequence shown here is derived from an EMBL/GenBank/DDBJ whole genome shotgun (WGS) entry which is preliminary data.</text>
</comment>
<organism evidence="1 2">
    <name type="scientific">Xanthomonas graminis pv. poae</name>
    <dbReference type="NCBI Taxonomy" id="227946"/>
    <lineage>
        <taxon>Bacteria</taxon>
        <taxon>Pseudomonadati</taxon>
        <taxon>Pseudomonadota</taxon>
        <taxon>Gammaproteobacteria</taxon>
        <taxon>Lysobacterales</taxon>
        <taxon>Lysobacteraceae</taxon>
        <taxon>Xanthomonas</taxon>
        <taxon>Xanthomonas translucens group</taxon>
        <taxon>Xanthomonas graminis</taxon>
    </lineage>
</organism>
<dbReference type="AlphaFoldDB" id="A0A199P5A4"/>
<evidence type="ECO:0000313" key="1">
    <source>
        <dbReference type="EMBL" id="OAX56181.1"/>
    </source>
</evidence>
<dbReference type="Proteomes" id="UP000093858">
    <property type="component" value="Unassembled WGS sequence"/>
</dbReference>
<accession>A0A199P5A4</accession>
<evidence type="ECO:0000313" key="2">
    <source>
        <dbReference type="Proteomes" id="UP000093858"/>
    </source>
</evidence>
<dbReference type="EMBL" id="LWSU01000089">
    <property type="protein sequence ID" value="OAX56181.1"/>
    <property type="molecule type" value="Genomic_DNA"/>
</dbReference>